<dbReference type="Ensembl" id="ENSRNOT00000097570.2">
    <property type="protein sequence ID" value="ENSRNOP00000081164.2"/>
    <property type="gene ID" value="ENSRNOG00000023908.7"/>
</dbReference>
<dbReference type="OrthoDB" id="409374at2759"/>
<dbReference type="SUPFAM" id="SSF57196">
    <property type="entry name" value="EGF/Laminin"/>
    <property type="match status" value="3"/>
</dbReference>
<dbReference type="PROSITE" id="PS00010">
    <property type="entry name" value="ASX_HYDROXYL"/>
    <property type="match status" value="3"/>
</dbReference>
<dbReference type="InterPro" id="IPR011489">
    <property type="entry name" value="EMI_domain"/>
</dbReference>
<feature type="domain" description="EGF-like" evidence="9">
    <location>
        <begin position="308"/>
        <end position="348"/>
    </location>
</feature>
<evidence type="ECO:0000256" key="5">
    <source>
        <dbReference type="ARBA" id="ARBA00022737"/>
    </source>
</evidence>
<keyword evidence="3 8" id="KW-0245">EGF-like domain</keyword>
<keyword evidence="12" id="KW-1185">Reference proteome</keyword>
<evidence type="ECO:0000313" key="13">
    <source>
        <dbReference type="RGD" id="1307225"/>
    </source>
</evidence>
<dbReference type="Gene3D" id="2.10.25.10">
    <property type="entry name" value="Laminin"/>
    <property type="match status" value="6"/>
</dbReference>
<dbReference type="InterPro" id="IPR051145">
    <property type="entry name" value="GAS-SHBG-PROS"/>
</dbReference>
<evidence type="ECO:0000256" key="7">
    <source>
        <dbReference type="ARBA" id="ARBA00023180"/>
    </source>
</evidence>
<evidence type="ECO:0000256" key="8">
    <source>
        <dbReference type="PROSITE-ProRule" id="PRU00076"/>
    </source>
</evidence>
<feature type="domain" description="EMI" evidence="10">
    <location>
        <begin position="69"/>
        <end position="150"/>
    </location>
</feature>
<evidence type="ECO:0000256" key="6">
    <source>
        <dbReference type="ARBA" id="ARBA00023157"/>
    </source>
</evidence>
<dbReference type="PANTHER" id="PTHR24040">
    <property type="entry name" value="LAMININ G-LIKE DOMAIN-CONTAINING PROTEIN"/>
    <property type="match status" value="1"/>
</dbReference>
<evidence type="ECO:0000256" key="4">
    <source>
        <dbReference type="ARBA" id="ARBA00022729"/>
    </source>
</evidence>
<dbReference type="Pfam" id="PF14670">
    <property type="entry name" value="FXa_inhibition"/>
    <property type="match status" value="3"/>
</dbReference>
<evidence type="ECO:0000313" key="11">
    <source>
        <dbReference type="Ensembl" id="ENSRNOP00000081164.2"/>
    </source>
</evidence>
<dbReference type="PANTHER" id="PTHR24040:SF13">
    <property type="entry name" value="FIBROPELLIN-1"/>
    <property type="match status" value="1"/>
</dbReference>
<dbReference type="InterPro" id="IPR049883">
    <property type="entry name" value="NOTCH1_EGF-like"/>
</dbReference>
<evidence type="ECO:0000259" key="9">
    <source>
        <dbReference type="PROSITE" id="PS50026"/>
    </source>
</evidence>
<gene>
    <name evidence="11 13" type="primary">Egfem1</name>
</gene>
<organism evidence="11 12">
    <name type="scientific">Rattus norvegicus</name>
    <name type="common">Rat</name>
    <dbReference type="NCBI Taxonomy" id="10116"/>
    <lineage>
        <taxon>Eukaryota</taxon>
        <taxon>Metazoa</taxon>
        <taxon>Chordata</taxon>
        <taxon>Craniata</taxon>
        <taxon>Vertebrata</taxon>
        <taxon>Euteleostomi</taxon>
        <taxon>Mammalia</taxon>
        <taxon>Eutheria</taxon>
        <taxon>Euarchontoglires</taxon>
        <taxon>Glires</taxon>
        <taxon>Rodentia</taxon>
        <taxon>Myomorpha</taxon>
        <taxon>Muroidea</taxon>
        <taxon>Muridae</taxon>
        <taxon>Murinae</taxon>
        <taxon>Rattus</taxon>
    </lineage>
</organism>
<keyword evidence="2" id="KW-0964">Secreted</keyword>
<dbReference type="InterPro" id="IPR001881">
    <property type="entry name" value="EGF-like_Ca-bd_dom"/>
</dbReference>
<dbReference type="PROSITE" id="PS01187">
    <property type="entry name" value="EGF_CA"/>
    <property type="match status" value="1"/>
</dbReference>
<dbReference type="InterPro" id="IPR000152">
    <property type="entry name" value="EGF-type_Asp/Asn_hydroxyl_site"/>
</dbReference>
<comment type="caution">
    <text evidence="8">Lacks conserved residue(s) required for the propagation of feature annotation.</text>
</comment>
<keyword evidence="4" id="KW-0732">Signal</keyword>
<evidence type="ECO:0000256" key="1">
    <source>
        <dbReference type="ARBA" id="ARBA00004613"/>
    </source>
</evidence>
<evidence type="ECO:0000259" key="10">
    <source>
        <dbReference type="PROSITE" id="PS51041"/>
    </source>
</evidence>
<dbReference type="PRINTS" id="PR00011">
    <property type="entry name" value="EGFLAMININ"/>
</dbReference>
<keyword evidence="7" id="KW-0325">Glycoprotein</keyword>
<dbReference type="SUPFAM" id="SSF57184">
    <property type="entry name" value="Growth factor receptor domain"/>
    <property type="match status" value="1"/>
</dbReference>
<keyword evidence="6 8" id="KW-1015">Disulfide bond</keyword>
<evidence type="ECO:0000256" key="3">
    <source>
        <dbReference type="ARBA" id="ARBA00022536"/>
    </source>
</evidence>
<feature type="domain" description="EGF-like" evidence="9">
    <location>
        <begin position="509"/>
        <end position="545"/>
    </location>
</feature>
<keyword evidence="5" id="KW-0677">Repeat</keyword>
<dbReference type="PROSITE" id="PS50026">
    <property type="entry name" value="EGF_3"/>
    <property type="match status" value="3"/>
</dbReference>
<dbReference type="SMART" id="SM00181">
    <property type="entry name" value="EGF"/>
    <property type="match status" value="9"/>
</dbReference>
<dbReference type="SMART" id="SM00179">
    <property type="entry name" value="EGF_CA"/>
    <property type="match status" value="6"/>
</dbReference>
<dbReference type="Proteomes" id="UP000002494">
    <property type="component" value="Chromosome 2"/>
</dbReference>
<dbReference type="GeneTree" id="ENSGT00940000164694"/>
<evidence type="ECO:0000313" key="12">
    <source>
        <dbReference type="Proteomes" id="UP000002494"/>
    </source>
</evidence>
<dbReference type="GO" id="GO:0005509">
    <property type="term" value="F:calcium ion binding"/>
    <property type="evidence" value="ECO:0007669"/>
    <property type="project" value="InterPro"/>
</dbReference>
<dbReference type="RGD" id="1307225">
    <property type="gene designation" value="Egfem1"/>
</dbReference>
<reference evidence="11" key="3">
    <citation type="submission" date="2025-09" db="UniProtKB">
        <authorList>
            <consortium name="Ensembl"/>
        </authorList>
    </citation>
    <scope>IDENTIFICATION</scope>
    <source>
        <strain evidence="11">Brown Norway</strain>
    </source>
</reference>
<dbReference type="Pfam" id="PF07645">
    <property type="entry name" value="EGF_CA"/>
    <property type="match status" value="2"/>
</dbReference>
<proteinExistence type="predicted"/>
<dbReference type="AGR" id="RGD:1307225"/>
<dbReference type="InterPro" id="IPR000742">
    <property type="entry name" value="EGF"/>
</dbReference>
<name>A0A8I5ZRX8_RAT</name>
<dbReference type="InterPro" id="IPR009030">
    <property type="entry name" value="Growth_fac_rcpt_cys_sf"/>
</dbReference>
<dbReference type="InterPro" id="IPR018097">
    <property type="entry name" value="EGF_Ca-bd_CS"/>
</dbReference>
<dbReference type="AlphaFoldDB" id="A0A8I5ZRX8"/>
<feature type="disulfide bond" evidence="8">
    <location>
        <begin position="535"/>
        <end position="544"/>
    </location>
</feature>
<dbReference type="PROSITE" id="PS51041">
    <property type="entry name" value="EMI"/>
    <property type="match status" value="1"/>
</dbReference>
<sequence>MCAATVDLAANWTPSIAVPFSLQAYLPQSSAPTVFPASRWEGAEREGIKSQLAFALCWWQMRSWLVLSRPNVCREEQLTLVRLSRPCTRAFIDTIQFWRQGCSGPRWCMGYERRVRYYIIYRHVYATEHQTVFRCCPGWNQWDDEPGCFTSVSSLGTHFSGRECWDGDTQQCLCSRGFHGPHCQYDINECAVDNGGCQDQCWNTIGSYYCICQAGQKLEEDGRGCEDVDECALVNGGCQQRCINTPGTFHCDCDTGYRRHADERTCIKTDPCAGANGCAHLCQSENGMARCACHAGYQLSEDKKACEDINECAEELTTCAHGCVNSKGSFTCTCQPGFELGADGKHCYRIELEIVNICEKNNGGCSHHCKAAIGGPHCSCNHGHQLDTDGKTCIDFDECKSGEACCAQLCINYLGGYECSCEEGFHIDADGCGCDALDDEQLEEEEEEIDILRFPGLLVQSLPQPLPYLDPSLTASYEDEDNDDAVHGAEGEFQGLAALHRVVCLDGTFGLDCSLSCEDCMNGGRCQEGKSGCFCPAGWSGLLCNESDSLRTVEDQQAPMGCLKGFFGKNCKRKCHCANNAHCHRVYGACMCDPGRYGRFCHLRCPRGAYGASCSLECQCVEENTLECNAKNGSCTCKSGYQGNRCQEEAHLFSMSDYSHFL</sequence>
<dbReference type="PROSITE" id="PS01186">
    <property type="entry name" value="EGF_2"/>
    <property type="match status" value="5"/>
</dbReference>
<dbReference type="Gene3D" id="2.170.300.10">
    <property type="entry name" value="Tie2 ligand-binding domain superfamily"/>
    <property type="match status" value="1"/>
</dbReference>
<accession>A0A8I5ZRX8</accession>
<dbReference type="PROSITE" id="PS00022">
    <property type="entry name" value="EGF_1"/>
    <property type="match status" value="3"/>
</dbReference>
<reference evidence="11" key="1">
    <citation type="submission" date="2024-01" db="EMBL/GenBank/DDBJ databases">
        <title>GRCr8: a new rat reference genome assembly contstructed from accurate long reads and long range scaffolding.</title>
        <authorList>
            <person name="Doris P.A."/>
            <person name="Kalbfleisch T."/>
            <person name="Li K."/>
            <person name="Howe K."/>
            <person name="Wood J."/>
        </authorList>
    </citation>
    <scope>NUCLEOTIDE SEQUENCE [LARGE SCALE GENOMIC DNA]</scope>
    <source>
        <strain evidence="11">Brown Norway</strain>
    </source>
</reference>
<reference evidence="11" key="2">
    <citation type="submission" date="2025-08" db="UniProtKB">
        <authorList>
            <consortium name="Ensembl"/>
        </authorList>
    </citation>
    <scope>IDENTIFICATION</scope>
    <source>
        <strain evidence="11">Brown Norway</strain>
    </source>
</reference>
<feature type="domain" description="EGF-like" evidence="9">
    <location>
        <begin position="227"/>
        <end position="267"/>
    </location>
</feature>
<evidence type="ECO:0000256" key="2">
    <source>
        <dbReference type="ARBA" id="ARBA00022525"/>
    </source>
</evidence>
<protein>
    <submittedName>
        <fullName evidence="11">EGF-like and EMI domain containing 1</fullName>
    </submittedName>
</protein>
<comment type="subcellular location">
    <subcellularLocation>
        <location evidence="1">Secreted</location>
    </subcellularLocation>
</comment>